<comment type="similarity">
    <text evidence="3">Belongs to the HAD-like hydrolase superfamily. CbbY/CbbZ/Gph/YieH family.</text>
</comment>
<dbReference type="EMBL" id="QEAS01000006">
    <property type="protein sequence ID" value="PWG81062.1"/>
    <property type="molecule type" value="Genomic_DNA"/>
</dbReference>
<dbReference type="SUPFAM" id="SSF56784">
    <property type="entry name" value="HAD-like"/>
    <property type="match status" value="1"/>
</dbReference>
<dbReference type="EC" id="3.1.3.18" evidence="4"/>
<dbReference type="RefSeq" id="WP_109415446.1">
    <property type="nucleotide sequence ID" value="NZ_QEAS01000006.1"/>
</dbReference>
<sequence length="210" mass="24162">MSIKNILFDFDGVILDSNGVRERGFEMLFAGYSAGQLDTILRYHRNNGGLSRYHKIRYFYEEVLQKEISEEEVNQLAEKFSVLMKKELVNRALIIEDAVAFIRDNYRNYEMHIVSGSDGNELRYLCAELGLAGYFKTIQGSPVPKITLVGEILDQYHYQKEETVLIGDSINDYDAAKANGIGFLAYRFVSEKEIQDIRRIKSINEIQDHA</sequence>
<dbReference type="InterPro" id="IPR023214">
    <property type="entry name" value="HAD_sf"/>
</dbReference>
<dbReference type="GO" id="GO:0006281">
    <property type="term" value="P:DNA repair"/>
    <property type="evidence" value="ECO:0007669"/>
    <property type="project" value="TreeGrafter"/>
</dbReference>
<protein>
    <recommendedName>
        <fullName evidence="4">phosphoglycolate phosphatase</fullName>
        <ecNumber evidence="4">3.1.3.18</ecNumber>
    </recommendedName>
</protein>
<keyword evidence="6" id="KW-1185">Reference proteome</keyword>
<dbReference type="PANTHER" id="PTHR43434:SF1">
    <property type="entry name" value="PHOSPHOGLYCOLATE PHOSPHATASE"/>
    <property type="match status" value="1"/>
</dbReference>
<dbReference type="InterPro" id="IPR041492">
    <property type="entry name" value="HAD_2"/>
</dbReference>
<accession>A0A2U2PIG8</accession>
<dbReference type="GO" id="GO:0005829">
    <property type="term" value="C:cytosol"/>
    <property type="evidence" value="ECO:0007669"/>
    <property type="project" value="TreeGrafter"/>
</dbReference>
<evidence type="ECO:0000256" key="4">
    <source>
        <dbReference type="ARBA" id="ARBA00013078"/>
    </source>
</evidence>
<proteinExistence type="inferred from homology"/>
<evidence type="ECO:0000313" key="5">
    <source>
        <dbReference type="EMBL" id="PWG81062.1"/>
    </source>
</evidence>
<evidence type="ECO:0000256" key="1">
    <source>
        <dbReference type="ARBA" id="ARBA00000830"/>
    </source>
</evidence>
<dbReference type="InterPro" id="IPR036412">
    <property type="entry name" value="HAD-like_sf"/>
</dbReference>
<dbReference type="Gene3D" id="1.10.150.240">
    <property type="entry name" value="Putative phosphatase, domain 2"/>
    <property type="match status" value="1"/>
</dbReference>
<dbReference type="AlphaFoldDB" id="A0A2U2PIG8"/>
<comment type="pathway">
    <text evidence="2">Organic acid metabolism; glycolate biosynthesis; glycolate from 2-phosphoglycolate: step 1/1.</text>
</comment>
<dbReference type="InterPro" id="IPR023198">
    <property type="entry name" value="PGP-like_dom2"/>
</dbReference>
<dbReference type="Pfam" id="PF13419">
    <property type="entry name" value="HAD_2"/>
    <property type="match status" value="1"/>
</dbReference>
<gene>
    <name evidence="5" type="ORF">DDR33_09045</name>
</gene>
<dbReference type="CDD" id="cd01427">
    <property type="entry name" value="HAD_like"/>
    <property type="match status" value="1"/>
</dbReference>
<organism evidence="5 6">
    <name type="scientific">Pararcticibacter amylolyticus</name>
    <dbReference type="NCBI Taxonomy" id="2173175"/>
    <lineage>
        <taxon>Bacteria</taxon>
        <taxon>Pseudomonadati</taxon>
        <taxon>Bacteroidota</taxon>
        <taxon>Sphingobacteriia</taxon>
        <taxon>Sphingobacteriales</taxon>
        <taxon>Sphingobacteriaceae</taxon>
        <taxon>Pararcticibacter</taxon>
    </lineage>
</organism>
<comment type="catalytic activity">
    <reaction evidence="1">
        <text>2-phosphoglycolate + H2O = glycolate + phosphate</text>
        <dbReference type="Rhea" id="RHEA:14369"/>
        <dbReference type="ChEBI" id="CHEBI:15377"/>
        <dbReference type="ChEBI" id="CHEBI:29805"/>
        <dbReference type="ChEBI" id="CHEBI:43474"/>
        <dbReference type="ChEBI" id="CHEBI:58033"/>
        <dbReference type="EC" id="3.1.3.18"/>
    </reaction>
</comment>
<dbReference type="Gene3D" id="3.40.50.1000">
    <property type="entry name" value="HAD superfamily/HAD-like"/>
    <property type="match status" value="1"/>
</dbReference>
<dbReference type="GO" id="GO:0008967">
    <property type="term" value="F:phosphoglycolate phosphatase activity"/>
    <property type="evidence" value="ECO:0007669"/>
    <property type="project" value="UniProtKB-EC"/>
</dbReference>
<dbReference type="Proteomes" id="UP000245647">
    <property type="component" value="Unassembled WGS sequence"/>
</dbReference>
<dbReference type="SFLD" id="SFLDG01129">
    <property type="entry name" value="C1.5:_HAD__Beta-PGM__Phosphata"/>
    <property type="match status" value="1"/>
</dbReference>
<evidence type="ECO:0000313" key="6">
    <source>
        <dbReference type="Proteomes" id="UP000245647"/>
    </source>
</evidence>
<dbReference type="PANTHER" id="PTHR43434">
    <property type="entry name" value="PHOSPHOGLYCOLATE PHOSPHATASE"/>
    <property type="match status" value="1"/>
</dbReference>
<dbReference type="SFLD" id="SFLDS00003">
    <property type="entry name" value="Haloacid_Dehalogenase"/>
    <property type="match status" value="1"/>
</dbReference>
<evidence type="ECO:0000256" key="2">
    <source>
        <dbReference type="ARBA" id="ARBA00004818"/>
    </source>
</evidence>
<dbReference type="OrthoDB" id="9807630at2"/>
<name>A0A2U2PIG8_9SPHI</name>
<reference evidence="5 6" key="1">
    <citation type="submission" date="2018-04" db="EMBL/GenBank/DDBJ databases">
        <title>Pedobacter chongqingensis sp. nov., isolated from a rottenly hemp rope.</title>
        <authorList>
            <person name="Cai Y."/>
        </authorList>
    </citation>
    <scope>NUCLEOTIDE SEQUENCE [LARGE SCALE GENOMIC DNA]</scope>
    <source>
        <strain evidence="5 6">FJ4-8</strain>
    </source>
</reference>
<evidence type="ECO:0000256" key="3">
    <source>
        <dbReference type="ARBA" id="ARBA00006171"/>
    </source>
</evidence>
<dbReference type="InterPro" id="IPR050155">
    <property type="entry name" value="HAD-like_hydrolase_sf"/>
</dbReference>
<comment type="caution">
    <text evidence="5">The sequence shown here is derived from an EMBL/GenBank/DDBJ whole genome shotgun (WGS) entry which is preliminary data.</text>
</comment>